<proteinExistence type="predicted"/>
<evidence type="ECO:0000313" key="2">
    <source>
        <dbReference type="EMBL" id="KUO03530.1"/>
    </source>
</evidence>
<feature type="compositionally biased region" description="Pro residues" evidence="1">
    <location>
        <begin position="60"/>
        <end position="71"/>
    </location>
</feature>
<evidence type="ECO:0000256" key="1">
    <source>
        <dbReference type="SAM" id="MobiDB-lite"/>
    </source>
</evidence>
<keyword evidence="3" id="KW-1185">Reference proteome</keyword>
<name>A0A117RQE9_9ACTN</name>
<protein>
    <submittedName>
        <fullName evidence="2">Uncharacterized protein</fullName>
    </submittedName>
</protein>
<dbReference type="EMBL" id="LMWY01000018">
    <property type="protein sequence ID" value="KUO03530.1"/>
    <property type="molecule type" value="Genomic_DNA"/>
</dbReference>
<gene>
    <name evidence="2" type="ORF">AQJ67_17710</name>
</gene>
<evidence type="ECO:0000313" key="3">
    <source>
        <dbReference type="Proteomes" id="UP000053429"/>
    </source>
</evidence>
<dbReference type="AlphaFoldDB" id="A0A117RQE9"/>
<organism evidence="2 3">
    <name type="scientific">Streptomyces caeruleatus</name>
    <dbReference type="NCBI Taxonomy" id="661399"/>
    <lineage>
        <taxon>Bacteria</taxon>
        <taxon>Bacillati</taxon>
        <taxon>Actinomycetota</taxon>
        <taxon>Actinomycetes</taxon>
        <taxon>Kitasatosporales</taxon>
        <taxon>Streptomycetaceae</taxon>
        <taxon>Streptomyces</taxon>
    </lineage>
</organism>
<feature type="region of interest" description="Disordered" evidence="1">
    <location>
        <begin position="51"/>
        <end position="71"/>
    </location>
</feature>
<reference evidence="2 3" key="1">
    <citation type="submission" date="2015-10" db="EMBL/GenBank/DDBJ databases">
        <title>Draft genome sequence of Streptomyces caeruleatus NRRL B-24802, type strain for the species Streptomyces caeruleatus.</title>
        <authorList>
            <person name="Ruckert C."/>
            <person name="Winkler A."/>
            <person name="Kalinowski J."/>
            <person name="Kampfer P."/>
            <person name="Glaeser S."/>
        </authorList>
    </citation>
    <scope>NUCLEOTIDE SEQUENCE [LARGE SCALE GENOMIC DNA]</scope>
    <source>
        <strain evidence="2 3">NRRL B-24802</strain>
    </source>
</reference>
<dbReference type="Proteomes" id="UP000053429">
    <property type="component" value="Unassembled WGS sequence"/>
</dbReference>
<dbReference type="STRING" id="661399.AQJ67_17710"/>
<sequence length="71" mass="7772">MAKVRPSGLNYSSYTFMADFRRELMPQFSTSRYGIMVFFLVSGYIVPASASASACTGGPRRPPSSWPCSPP</sequence>
<accession>A0A117RQE9</accession>
<comment type="caution">
    <text evidence="2">The sequence shown here is derived from an EMBL/GenBank/DDBJ whole genome shotgun (WGS) entry which is preliminary data.</text>
</comment>